<dbReference type="Proteomes" id="UP000476511">
    <property type="component" value="Unassembled WGS sequence"/>
</dbReference>
<gene>
    <name evidence="2" type="ORF">GJR97_01230</name>
</gene>
<sequence>MTWTRSAALAATGLAVACTLTACTVPEARRVSADCKAAMEGAAAVVDLNNDEALMATTEACTNADEWIVALQHNPGAGSLTSYTREDAEYLLDLVCIYSLESPVCLDASAQGILTYELDDPQVLELNAG</sequence>
<dbReference type="AlphaFoldDB" id="A0A6L5QWV5"/>
<dbReference type="PROSITE" id="PS51257">
    <property type="entry name" value="PROKAR_LIPOPROTEIN"/>
    <property type="match status" value="1"/>
</dbReference>
<keyword evidence="1" id="KW-0732">Signal</keyword>
<reference evidence="2 3" key="1">
    <citation type="submission" date="2019-11" db="EMBL/GenBank/DDBJ databases">
        <title>Agromyces kandeliae sp. nov., isolated from mangrove soil.</title>
        <authorList>
            <person name="Wang R."/>
        </authorList>
    </citation>
    <scope>NUCLEOTIDE SEQUENCE [LARGE SCALE GENOMIC DNA]</scope>
    <source>
        <strain evidence="2 3">Q22</strain>
    </source>
</reference>
<keyword evidence="3" id="KW-1185">Reference proteome</keyword>
<evidence type="ECO:0000313" key="3">
    <source>
        <dbReference type="Proteomes" id="UP000476511"/>
    </source>
</evidence>
<evidence type="ECO:0000256" key="1">
    <source>
        <dbReference type="SAM" id="SignalP"/>
    </source>
</evidence>
<dbReference type="RefSeq" id="WP_154344742.1">
    <property type="nucleotide sequence ID" value="NZ_WKJD01000004.1"/>
</dbReference>
<comment type="caution">
    <text evidence="2">The sequence shown here is derived from an EMBL/GenBank/DDBJ whole genome shotgun (WGS) entry which is preliminary data.</text>
</comment>
<feature type="chain" id="PRO_5038820164" description="Lipoprotein" evidence="1">
    <location>
        <begin position="23"/>
        <end position="129"/>
    </location>
</feature>
<accession>A0A6L5QWV5</accession>
<evidence type="ECO:0000313" key="2">
    <source>
        <dbReference type="EMBL" id="MRX42342.1"/>
    </source>
</evidence>
<protein>
    <recommendedName>
        <fullName evidence="4">Lipoprotein</fullName>
    </recommendedName>
</protein>
<name>A0A6L5QWV5_9MICO</name>
<organism evidence="2 3">
    <name type="scientific">Agromyces kandeliae</name>
    <dbReference type="NCBI Taxonomy" id="2666141"/>
    <lineage>
        <taxon>Bacteria</taxon>
        <taxon>Bacillati</taxon>
        <taxon>Actinomycetota</taxon>
        <taxon>Actinomycetes</taxon>
        <taxon>Micrococcales</taxon>
        <taxon>Microbacteriaceae</taxon>
        <taxon>Agromyces</taxon>
    </lineage>
</organism>
<evidence type="ECO:0008006" key="4">
    <source>
        <dbReference type="Google" id="ProtNLM"/>
    </source>
</evidence>
<dbReference type="EMBL" id="WKJD01000004">
    <property type="protein sequence ID" value="MRX42342.1"/>
    <property type="molecule type" value="Genomic_DNA"/>
</dbReference>
<proteinExistence type="predicted"/>
<feature type="signal peptide" evidence="1">
    <location>
        <begin position="1"/>
        <end position="22"/>
    </location>
</feature>